<dbReference type="EMBL" id="JAAVJD010000111">
    <property type="protein sequence ID" value="NJQ06832.1"/>
    <property type="molecule type" value="Genomic_DNA"/>
</dbReference>
<dbReference type="Pfam" id="PF00722">
    <property type="entry name" value="Glyco_hydro_16"/>
    <property type="match status" value="1"/>
</dbReference>
<gene>
    <name evidence="3" type="ORF">HCN56_14880</name>
</gene>
<evidence type="ECO:0000259" key="2">
    <source>
        <dbReference type="Pfam" id="PF00722"/>
    </source>
</evidence>
<dbReference type="GO" id="GO:0004553">
    <property type="term" value="F:hydrolase activity, hydrolyzing O-glycosyl compounds"/>
    <property type="evidence" value="ECO:0007669"/>
    <property type="project" value="InterPro"/>
</dbReference>
<protein>
    <submittedName>
        <fullName evidence="3">Glycoside hydrolase family 16 protein</fullName>
    </submittedName>
</protein>
<feature type="chain" id="PRO_5039020509" evidence="1">
    <location>
        <begin position="30"/>
        <end position="231"/>
    </location>
</feature>
<proteinExistence type="predicted"/>
<feature type="domain" description="GH16" evidence="2">
    <location>
        <begin position="83"/>
        <end position="227"/>
    </location>
</feature>
<dbReference type="SUPFAM" id="SSF49899">
    <property type="entry name" value="Concanavalin A-like lectins/glucanases"/>
    <property type="match status" value="1"/>
</dbReference>
<dbReference type="RefSeq" id="WP_167971288.1">
    <property type="nucleotide sequence ID" value="NZ_BHZG01000275.1"/>
</dbReference>
<evidence type="ECO:0000313" key="3">
    <source>
        <dbReference type="EMBL" id="NJQ06832.1"/>
    </source>
</evidence>
<reference evidence="3 4" key="1">
    <citation type="submission" date="2020-03" db="EMBL/GenBank/DDBJ databases">
        <title>Draft genome of Streptomyces sp. ventii, isolated from the Axial Seamount in the Pacific Ocean, and resequencing of the two type strains Streptomyces lonarensis strain NCL 716 and Streptomyces bohaiensis strain 11A07.</title>
        <authorList>
            <person name="Loughran R.M."/>
            <person name="Pfannmuller K.M."/>
            <person name="Wasson B.J."/>
            <person name="Deadmond M.C."/>
            <person name="Paddock B.E."/>
            <person name="Koyack M.J."/>
            <person name="Gallegos D.A."/>
            <person name="Mitchell E.A."/>
            <person name="Ushijima B."/>
            <person name="Saw J.H."/>
            <person name="Mcphail K.L."/>
            <person name="Videau P."/>
        </authorList>
    </citation>
    <scope>NUCLEOTIDE SEQUENCE [LARGE SCALE GENOMIC DNA]</scope>
    <source>
        <strain evidence="3 4">NCL716</strain>
    </source>
</reference>
<keyword evidence="1" id="KW-0732">Signal</keyword>
<dbReference type="GO" id="GO:0005975">
    <property type="term" value="P:carbohydrate metabolic process"/>
    <property type="evidence" value="ECO:0007669"/>
    <property type="project" value="InterPro"/>
</dbReference>
<name>A0A7X6D291_9ACTN</name>
<dbReference type="InterPro" id="IPR013320">
    <property type="entry name" value="ConA-like_dom_sf"/>
</dbReference>
<evidence type="ECO:0000313" key="4">
    <source>
        <dbReference type="Proteomes" id="UP000578686"/>
    </source>
</evidence>
<dbReference type="Gene3D" id="2.60.120.200">
    <property type="match status" value="1"/>
</dbReference>
<comment type="caution">
    <text evidence="3">The sequence shown here is derived from an EMBL/GenBank/DDBJ whole genome shotgun (WGS) entry which is preliminary data.</text>
</comment>
<dbReference type="CDD" id="cd00413">
    <property type="entry name" value="Glyco_hydrolase_16"/>
    <property type="match status" value="1"/>
</dbReference>
<keyword evidence="4" id="KW-1185">Reference proteome</keyword>
<dbReference type="AlphaFoldDB" id="A0A7X6D291"/>
<feature type="signal peptide" evidence="1">
    <location>
        <begin position="1"/>
        <end position="29"/>
    </location>
</feature>
<accession>A0A7X6D291</accession>
<sequence>MRKAARRSTVAGLTAAALFGTWMFATANAGEYTESFDSLNRDLWQCEFSCPTVEGGVADFTLSPGIDAREYGSWSKVSYRAERFTEGEFAMRFKLTERPTDQAVWWGLALWDNGPEEDMSKFNEINFGYTTNQSFENTELRFESAKHGVYQSIRVDTGVDLYDGEWHTGTLKYTADLVQFYLDGELLHTISDKDVIPTDPMKLTVGPRLVDGSAPLEQEFTQSVDWVWFRN</sequence>
<evidence type="ECO:0000256" key="1">
    <source>
        <dbReference type="SAM" id="SignalP"/>
    </source>
</evidence>
<keyword evidence="3" id="KW-0378">Hydrolase</keyword>
<dbReference type="Proteomes" id="UP000578686">
    <property type="component" value="Unassembled WGS sequence"/>
</dbReference>
<dbReference type="InterPro" id="IPR000757">
    <property type="entry name" value="Beta-glucanase-like"/>
</dbReference>
<organism evidence="3 4">
    <name type="scientific">Streptomyces lonarensis</name>
    <dbReference type="NCBI Taxonomy" id="700599"/>
    <lineage>
        <taxon>Bacteria</taxon>
        <taxon>Bacillati</taxon>
        <taxon>Actinomycetota</taxon>
        <taxon>Actinomycetes</taxon>
        <taxon>Kitasatosporales</taxon>
        <taxon>Streptomycetaceae</taxon>
        <taxon>Streptomyces</taxon>
    </lineage>
</organism>